<dbReference type="GO" id="GO:0016020">
    <property type="term" value="C:membrane"/>
    <property type="evidence" value="ECO:0007669"/>
    <property type="project" value="TreeGrafter"/>
</dbReference>
<sequence length="126" mass="14557">PGAAYTEKNGLFVNLEGKLQKAYKASYPPGEAREDWIIFKDLANMMKQPFGYNNVKHLRESIYKHIQPKINNKAENKNKIDFVDDTILIKSIDYYYTNPIARSSKVMSECKQISKRFLFTGIEKAS</sequence>
<dbReference type="PANTHER" id="PTHR43105:SF13">
    <property type="entry name" value="NADH-UBIQUINONE OXIDOREDUCTASE 75 KDA SUBUNIT, MITOCHONDRIAL"/>
    <property type="match status" value="1"/>
</dbReference>
<dbReference type="Pfam" id="PF09326">
    <property type="entry name" value="NADH_dhqG_C"/>
    <property type="match status" value="1"/>
</dbReference>
<proteinExistence type="predicted"/>
<dbReference type="PANTHER" id="PTHR43105">
    <property type="entry name" value="RESPIRATORY NITRATE REDUCTASE"/>
    <property type="match status" value="1"/>
</dbReference>
<comment type="cofactor">
    <cofactor evidence="1">
        <name>[4Fe-4S] cluster</name>
        <dbReference type="ChEBI" id="CHEBI:49883"/>
    </cofactor>
</comment>
<comment type="cofactor">
    <cofactor evidence="2">
        <name>[2Fe-2S] cluster</name>
        <dbReference type="ChEBI" id="CHEBI:190135"/>
    </cofactor>
</comment>
<dbReference type="InterPro" id="IPR015405">
    <property type="entry name" value="NDUFS1-like_C"/>
</dbReference>
<dbReference type="SUPFAM" id="SSF53706">
    <property type="entry name" value="Formate dehydrogenase/DMSO reductase, domains 1-3"/>
    <property type="match status" value="1"/>
</dbReference>
<feature type="domain" description="NADH-ubiquinone oxidoreductase 75 kDa subunit mitochondrial-like" evidence="4">
    <location>
        <begin position="77"/>
        <end position="110"/>
    </location>
</feature>
<feature type="domain" description="Molybdopterin oxidoreductase" evidence="3">
    <location>
        <begin position="1"/>
        <end position="44"/>
    </location>
</feature>
<gene>
    <name evidence="5" type="ORF">METZ01_LOCUS430016</name>
</gene>
<evidence type="ECO:0008006" key="6">
    <source>
        <dbReference type="Google" id="ProtNLM"/>
    </source>
</evidence>
<dbReference type="AlphaFoldDB" id="A0A382Y1C4"/>
<reference evidence="5" key="1">
    <citation type="submission" date="2018-05" db="EMBL/GenBank/DDBJ databases">
        <authorList>
            <person name="Lanie J.A."/>
            <person name="Ng W.-L."/>
            <person name="Kazmierczak K.M."/>
            <person name="Andrzejewski T.M."/>
            <person name="Davidsen T.M."/>
            <person name="Wayne K.J."/>
            <person name="Tettelin H."/>
            <person name="Glass J.I."/>
            <person name="Rusch D."/>
            <person name="Podicherti R."/>
            <person name="Tsui H.-C.T."/>
            <person name="Winkler M.E."/>
        </authorList>
    </citation>
    <scope>NUCLEOTIDE SEQUENCE</scope>
</reference>
<dbReference type="GO" id="GO:0051536">
    <property type="term" value="F:iron-sulfur cluster binding"/>
    <property type="evidence" value="ECO:0007669"/>
    <property type="project" value="InterPro"/>
</dbReference>
<dbReference type="Pfam" id="PF00384">
    <property type="entry name" value="Molybdopterin"/>
    <property type="match status" value="1"/>
</dbReference>
<evidence type="ECO:0000256" key="1">
    <source>
        <dbReference type="ARBA" id="ARBA00001966"/>
    </source>
</evidence>
<feature type="non-terminal residue" evidence="5">
    <location>
        <position position="1"/>
    </location>
</feature>
<organism evidence="5">
    <name type="scientific">marine metagenome</name>
    <dbReference type="NCBI Taxonomy" id="408172"/>
    <lineage>
        <taxon>unclassified sequences</taxon>
        <taxon>metagenomes</taxon>
        <taxon>ecological metagenomes</taxon>
    </lineage>
</organism>
<evidence type="ECO:0000259" key="3">
    <source>
        <dbReference type="Pfam" id="PF00384"/>
    </source>
</evidence>
<dbReference type="InterPro" id="IPR006656">
    <property type="entry name" value="Mopterin_OxRdtase"/>
</dbReference>
<dbReference type="GO" id="GO:0016651">
    <property type="term" value="F:oxidoreductase activity, acting on NAD(P)H"/>
    <property type="evidence" value="ECO:0007669"/>
    <property type="project" value="InterPro"/>
</dbReference>
<dbReference type="Gene3D" id="3.40.50.740">
    <property type="match status" value="1"/>
</dbReference>
<name>A0A382Y1C4_9ZZZZ</name>
<evidence type="ECO:0000313" key="5">
    <source>
        <dbReference type="EMBL" id="SVD77162.1"/>
    </source>
</evidence>
<dbReference type="InterPro" id="IPR050123">
    <property type="entry name" value="Prok_molybdopt-oxidoreductase"/>
</dbReference>
<accession>A0A382Y1C4</accession>
<protein>
    <recommendedName>
        <fullName evidence="6">Molybdopterin oxidoreductase domain-containing protein</fullName>
    </recommendedName>
</protein>
<evidence type="ECO:0000259" key="4">
    <source>
        <dbReference type="Pfam" id="PF09326"/>
    </source>
</evidence>
<evidence type="ECO:0000256" key="2">
    <source>
        <dbReference type="ARBA" id="ARBA00034078"/>
    </source>
</evidence>
<dbReference type="EMBL" id="UINC01172205">
    <property type="protein sequence ID" value="SVD77162.1"/>
    <property type="molecule type" value="Genomic_DNA"/>
</dbReference>